<dbReference type="FunFam" id="3.30.70.330:FF:000001">
    <property type="entry name" value="50S ribosomal protein L23"/>
    <property type="match status" value="1"/>
</dbReference>
<dbReference type="NCBIfam" id="NF004363">
    <property type="entry name" value="PRK05738.2-4"/>
    <property type="match status" value="1"/>
</dbReference>
<comment type="subunit">
    <text evidence="6">Part of the 50S ribosomal subunit. Contacts protein L29, and trigger factor when it is bound to the ribosome.</text>
</comment>
<gene>
    <name evidence="6" type="primary">rplW</name>
    <name evidence="7" type="ORF">SAMN04487834_100817</name>
</gene>
<dbReference type="RefSeq" id="WP_033163051.1">
    <property type="nucleotide sequence ID" value="NZ_CACVPP010000014.1"/>
</dbReference>
<dbReference type="GO" id="GO:0019843">
    <property type="term" value="F:rRNA binding"/>
    <property type="evidence" value="ECO:0007669"/>
    <property type="project" value="UniProtKB-UniRule"/>
</dbReference>
<evidence type="ECO:0000256" key="2">
    <source>
        <dbReference type="ARBA" id="ARBA00022730"/>
    </source>
</evidence>
<accession>A0A1H6RKL5</accession>
<keyword evidence="5 6" id="KW-0687">Ribonucleoprotein</keyword>
<dbReference type="PANTHER" id="PTHR11620">
    <property type="entry name" value="60S RIBOSOMAL PROTEIN L23A"/>
    <property type="match status" value="1"/>
</dbReference>
<dbReference type="GeneID" id="54120445"/>
<keyword evidence="3 6" id="KW-0694">RNA-binding</keyword>
<proteinExistence type="inferred from homology"/>
<dbReference type="NCBIfam" id="NF004366">
    <property type="entry name" value="PRK05738.3-2"/>
    <property type="match status" value="1"/>
</dbReference>
<keyword evidence="2 6" id="KW-0699">rRNA-binding</keyword>
<dbReference type="SUPFAM" id="SSF54189">
    <property type="entry name" value="Ribosomal proteins S24e, L23 and L15e"/>
    <property type="match status" value="1"/>
</dbReference>
<dbReference type="InterPro" id="IPR012677">
    <property type="entry name" value="Nucleotide-bd_a/b_plait_sf"/>
</dbReference>
<dbReference type="EMBL" id="FNYK01000008">
    <property type="protein sequence ID" value="SEI53077.1"/>
    <property type="molecule type" value="Genomic_DNA"/>
</dbReference>
<comment type="similarity">
    <text evidence="1 6">Belongs to the universal ribosomal protein uL23 family.</text>
</comment>
<evidence type="ECO:0000256" key="4">
    <source>
        <dbReference type="ARBA" id="ARBA00022980"/>
    </source>
</evidence>
<dbReference type="eggNOG" id="COG0089">
    <property type="taxonomic scope" value="Bacteria"/>
</dbReference>
<evidence type="ECO:0000313" key="7">
    <source>
        <dbReference type="EMBL" id="SEI53077.1"/>
    </source>
</evidence>
<evidence type="ECO:0000256" key="6">
    <source>
        <dbReference type="HAMAP-Rule" id="MF_01369"/>
    </source>
</evidence>
<dbReference type="HAMAP" id="MF_01369_B">
    <property type="entry name" value="Ribosomal_uL23_B"/>
    <property type="match status" value="1"/>
</dbReference>
<keyword evidence="4 6" id="KW-0689">Ribosomal protein</keyword>
<dbReference type="AlphaFoldDB" id="A0A1H6RKL5"/>
<comment type="function">
    <text evidence="6">One of the early assembly proteins it binds 23S rRNA. One of the proteins that surrounds the polypeptide exit tunnel on the outside of the ribosome. Forms the main docking site for trigger factor binding to the ribosome.</text>
</comment>
<dbReference type="GO" id="GO:0005840">
    <property type="term" value="C:ribosome"/>
    <property type="evidence" value="ECO:0007669"/>
    <property type="project" value="UniProtKB-KW"/>
</dbReference>
<dbReference type="GO" id="GO:0006412">
    <property type="term" value="P:translation"/>
    <property type="evidence" value="ECO:0007669"/>
    <property type="project" value="UniProtKB-UniRule"/>
</dbReference>
<evidence type="ECO:0000313" key="8">
    <source>
        <dbReference type="Proteomes" id="UP000183028"/>
    </source>
</evidence>
<dbReference type="Gene3D" id="3.30.70.330">
    <property type="match status" value="1"/>
</dbReference>
<evidence type="ECO:0000256" key="1">
    <source>
        <dbReference type="ARBA" id="ARBA00006700"/>
    </source>
</evidence>
<dbReference type="GO" id="GO:1990904">
    <property type="term" value="C:ribonucleoprotein complex"/>
    <property type="evidence" value="ECO:0007669"/>
    <property type="project" value="UniProtKB-KW"/>
</dbReference>
<keyword evidence="8" id="KW-1185">Reference proteome</keyword>
<organism evidence="7 8">
    <name type="scientific">Sharpea azabuensis</name>
    <dbReference type="NCBI Taxonomy" id="322505"/>
    <lineage>
        <taxon>Bacteria</taxon>
        <taxon>Bacillati</taxon>
        <taxon>Bacillota</taxon>
        <taxon>Erysipelotrichia</taxon>
        <taxon>Erysipelotrichales</taxon>
        <taxon>Coprobacillaceae</taxon>
        <taxon>Sharpea</taxon>
    </lineage>
</organism>
<dbReference type="InterPro" id="IPR012678">
    <property type="entry name" value="Ribosomal_uL23/eL15/eS24_sf"/>
</dbReference>
<evidence type="ECO:0000256" key="3">
    <source>
        <dbReference type="ARBA" id="ARBA00022884"/>
    </source>
</evidence>
<name>A0A1H6RKL5_9FIRM</name>
<dbReference type="Proteomes" id="UP000183028">
    <property type="component" value="Unassembled WGS sequence"/>
</dbReference>
<evidence type="ECO:0000256" key="5">
    <source>
        <dbReference type="ARBA" id="ARBA00023274"/>
    </source>
</evidence>
<protein>
    <recommendedName>
        <fullName evidence="6">Large ribosomal subunit protein uL23</fullName>
    </recommendedName>
</protein>
<sequence length="98" mass="11003">MAHITDVLRRPVLTEKSMKLMQEENKYTFFVDTKSNKTEIKQAVEAMFGVKVTSVNTMNVHPKKKRVGRYAGKTAAKKKAIISLAEGQSINLFGDEAE</sequence>
<dbReference type="NCBIfam" id="NF004359">
    <property type="entry name" value="PRK05738.1-3"/>
    <property type="match status" value="1"/>
</dbReference>
<reference evidence="8" key="1">
    <citation type="submission" date="2016-10" db="EMBL/GenBank/DDBJ databases">
        <authorList>
            <person name="Varghese N."/>
        </authorList>
    </citation>
    <scope>NUCLEOTIDE SEQUENCE [LARGE SCALE GENOMIC DNA]</scope>
    <source>
        <strain evidence="8">DSM 20406</strain>
    </source>
</reference>
<dbReference type="Pfam" id="PF00276">
    <property type="entry name" value="Ribosomal_L23"/>
    <property type="match status" value="1"/>
</dbReference>
<dbReference type="GO" id="GO:0003735">
    <property type="term" value="F:structural constituent of ribosome"/>
    <property type="evidence" value="ECO:0007669"/>
    <property type="project" value="InterPro"/>
</dbReference>
<dbReference type="OrthoDB" id="9793353at2"/>
<dbReference type="STRING" id="322505.SAMN04487836_11541"/>
<dbReference type="InterPro" id="IPR013025">
    <property type="entry name" value="Ribosomal_uL23-like"/>
</dbReference>